<organism evidence="1 2">
    <name type="scientific">Brachionus plicatilis</name>
    <name type="common">Marine rotifer</name>
    <name type="synonym">Brachionus muelleri</name>
    <dbReference type="NCBI Taxonomy" id="10195"/>
    <lineage>
        <taxon>Eukaryota</taxon>
        <taxon>Metazoa</taxon>
        <taxon>Spiralia</taxon>
        <taxon>Gnathifera</taxon>
        <taxon>Rotifera</taxon>
        <taxon>Eurotatoria</taxon>
        <taxon>Monogononta</taxon>
        <taxon>Pseudotrocha</taxon>
        <taxon>Ploima</taxon>
        <taxon>Brachionidae</taxon>
        <taxon>Brachionus</taxon>
    </lineage>
</organism>
<dbReference type="EMBL" id="REGN01005393">
    <property type="protein sequence ID" value="RNA13504.1"/>
    <property type="molecule type" value="Genomic_DNA"/>
</dbReference>
<keyword evidence="2" id="KW-1185">Reference proteome</keyword>
<proteinExistence type="predicted"/>
<dbReference type="AlphaFoldDB" id="A0A3M7QR04"/>
<evidence type="ECO:0000313" key="2">
    <source>
        <dbReference type="Proteomes" id="UP000276133"/>
    </source>
</evidence>
<protein>
    <submittedName>
        <fullName evidence="1">Uncharacterized protein</fullName>
    </submittedName>
</protein>
<name>A0A3M7QR04_BRAPC</name>
<accession>A0A3M7QR04</accession>
<dbReference type="Proteomes" id="UP000276133">
    <property type="component" value="Unassembled WGS sequence"/>
</dbReference>
<gene>
    <name evidence="1" type="ORF">BpHYR1_020165</name>
</gene>
<reference evidence="1 2" key="1">
    <citation type="journal article" date="2018" name="Sci. Rep.">
        <title>Genomic signatures of local adaptation to the degree of environmental predictability in rotifers.</title>
        <authorList>
            <person name="Franch-Gras L."/>
            <person name="Hahn C."/>
            <person name="Garcia-Roger E.M."/>
            <person name="Carmona M.J."/>
            <person name="Serra M."/>
            <person name="Gomez A."/>
        </authorList>
    </citation>
    <scope>NUCLEOTIDE SEQUENCE [LARGE SCALE GENOMIC DNA]</scope>
    <source>
        <strain evidence="1">HYR1</strain>
    </source>
</reference>
<comment type="caution">
    <text evidence="1">The sequence shown here is derived from an EMBL/GenBank/DDBJ whole genome shotgun (WGS) entry which is preliminary data.</text>
</comment>
<sequence>MKKISIQFVVFVSLRVERSKNQINTYFCWQIERKNKFFQKQLLDMSCQRSIILMHFDIVMLIN</sequence>
<evidence type="ECO:0000313" key="1">
    <source>
        <dbReference type="EMBL" id="RNA13504.1"/>
    </source>
</evidence>